<keyword evidence="4" id="KW-0378">Hydrolase</keyword>
<dbReference type="PROSITE" id="PS00758">
    <property type="entry name" value="ARGE_DAPE_CPG2_1"/>
    <property type="match status" value="1"/>
</dbReference>
<evidence type="ECO:0000256" key="3">
    <source>
        <dbReference type="ARBA" id="ARBA00022723"/>
    </source>
</evidence>
<dbReference type="GO" id="GO:0016787">
    <property type="term" value="F:hydrolase activity"/>
    <property type="evidence" value="ECO:0007669"/>
    <property type="project" value="UniProtKB-KW"/>
</dbReference>
<dbReference type="InterPro" id="IPR011650">
    <property type="entry name" value="Peptidase_M20_dimer"/>
</dbReference>
<reference evidence="7" key="1">
    <citation type="submission" date="2022-01" db="EMBL/GenBank/DDBJ databases">
        <title>Nocardioidaceae gen. sp. A5X3R13.</title>
        <authorList>
            <person name="Lopez Marin M.A."/>
            <person name="Uhlik O."/>
        </authorList>
    </citation>
    <scope>NUCLEOTIDE SEQUENCE</scope>
    <source>
        <strain evidence="7">A5X3R13</strain>
    </source>
</reference>
<dbReference type="InterPro" id="IPR002933">
    <property type="entry name" value="Peptidase_M20"/>
</dbReference>
<keyword evidence="3" id="KW-0479">Metal-binding</keyword>
<dbReference type="Proteomes" id="UP001164390">
    <property type="component" value="Chromosome"/>
</dbReference>
<organism evidence="7 8">
    <name type="scientific">Solicola gregarius</name>
    <dbReference type="NCBI Taxonomy" id="2908642"/>
    <lineage>
        <taxon>Bacteria</taxon>
        <taxon>Bacillati</taxon>
        <taxon>Actinomycetota</taxon>
        <taxon>Actinomycetes</taxon>
        <taxon>Propionibacteriales</taxon>
        <taxon>Nocardioidaceae</taxon>
        <taxon>Solicola</taxon>
    </lineage>
</organism>
<dbReference type="PANTHER" id="PTHR43808">
    <property type="entry name" value="ACETYLORNITHINE DEACETYLASE"/>
    <property type="match status" value="1"/>
</dbReference>
<dbReference type="Gene3D" id="3.30.70.360">
    <property type="match status" value="1"/>
</dbReference>
<evidence type="ECO:0000259" key="6">
    <source>
        <dbReference type="Pfam" id="PF07687"/>
    </source>
</evidence>
<dbReference type="KEGG" id="sgrg:L0C25_21225"/>
<dbReference type="GO" id="GO:0046872">
    <property type="term" value="F:metal ion binding"/>
    <property type="evidence" value="ECO:0007669"/>
    <property type="project" value="UniProtKB-KW"/>
</dbReference>
<evidence type="ECO:0000313" key="7">
    <source>
        <dbReference type="EMBL" id="UYM05014.1"/>
    </source>
</evidence>
<dbReference type="SUPFAM" id="SSF55031">
    <property type="entry name" value="Bacterial exopeptidase dimerisation domain"/>
    <property type="match status" value="1"/>
</dbReference>
<keyword evidence="5" id="KW-0862">Zinc</keyword>
<feature type="domain" description="Peptidase M20 dimerisation" evidence="6">
    <location>
        <begin position="198"/>
        <end position="333"/>
    </location>
</feature>
<protein>
    <submittedName>
        <fullName evidence="7">M20/M25/M40 family metallo-hydrolase</fullName>
    </submittedName>
</protein>
<dbReference type="Pfam" id="PF07687">
    <property type="entry name" value="M20_dimer"/>
    <property type="match status" value="1"/>
</dbReference>
<evidence type="ECO:0000313" key="8">
    <source>
        <dbReference type="Proteomes" id="UP001164390"/>
    </source>
</evidence>
<gene>
    <name evidence="7" type="ORF">L0C25_21225</name>
</gene>
<dbReference type="NCBIfam" id="NF005913">
    <property type="entry name" value="PRK07906.1"/>
    <property type="match status" value="1"/>
</dbReference>
<dbReference type="Gene3D" id="1.10.150.900">
    <property type="match status" value="1"/>
</dbReference>
<sequence>MVEDSTYDPTAEVVDICRELIRIDTQNYGDGSGPGERKAAEYVAQLLDEVGIESEIHESAPGRASLVARWGDHSGSEPPLLIHGHLDVVPAEARDWSQDPFAAEVVDGYVYGRGAVDMKDFDAMVLSVVRARQRAGVAPKRPIVLAFTADEEAGSLYGAHWLVDEHADLVADCTEAIGEVGGFSTEVGGKRLYVIESGEKGISWMRLRADGTAGHGSMRQPDNAVTAVGEAVAALGAHEWPAEPGPSINLLLDKVSELTGVDRGDTEALMAEFGPAVRMIGAGMRNITNPTMLDAGYKVNVVPSHAEARVDGRYLPGQGETFMRDVQQIVGDKVRAEPDVFQPALEYEFTGDLVDAMTVALTSEDPEAHVAPFLMSGGTDAKAWDRLGIRSYGFTPLRLPGDLDFTALFHGVDERVPTDALEFGARVFDRLVDLA</sequence>
<dbReference type="EMBL" id="CP094970">
    <property type="protein sequence ID" value="UYM05014.1"/>
    <property type="molecule type" value="Genomic_DNA"/>
</dbReference>
<comment type="cofactor">
    <cofactor evidence="1">
        <name>Zn(2+)</name>
        <dbReference type="ChEBI" id="CHEBI:29105"/>
    </cofactor>
</comment>
<dbReference type="Gene3D" id="3.40.630.10">
    <property type="entry name" value="Zn peptidases"/>
    <property type="match status" value="1"/>
</dbReference>
<name>A0AA46THM3_9ACTN</name>
<evidence type="ECO:0000256" key="1">
    <source>
        <dbReference type="ARBA" id="ARBA00001947"/>
    </source>
</evidence>
<evidence type="ECO:0000256" key="2">
    <source>
        <dbReference type="ARBA" id="ARBA00006247"/>
    </source>
</evidence>
<dbReference type="SUPFAM" id="SSF53187">
    <property type="entry name" value="Zn-dependent exopeptidases"/>
    <property type="match status" value="1"/>
</dbReference>
<proteinExistence type="inferred from homology"/>
<dbReference type="Pfam" id="PF01546">
    <property type="entry name" value="Peptidase_M20"/>
    <property type="match status" value="1"/>
</dbReference>
<evidence type="ECO:0000256" key="4">
    <source>
        <dbReference type="ARBA" id="ARBA00022801"/>
    </source>
</evidence>
<dbReference type="FunFam" id="1.10.150.900:FF:000002">
    <property type="entry name" value="M20/M25/M40 family peptidase"/>
    <property type="match status" value="1"/>
</dbReference>
<accession>A0AA46THM3</accession>
<dbReference type="AlphaFoldDB" id="A0AA46THM3"/>
<dbReference type="InterPro" id="IPR036264">
    <property type="entry name" value="Bact_exopeptidase_dim_dom"/>
</dbReference>
<keyword evidence="8" id="KW-1185">Reference proteome</keyword>
<evidence type="ECO:0000256" key="5">
    <source>
        <dbReference type="ARBA" id="ARBA00022833"/>
    </source>
</evidence>
<dbReference type="PANTHER" id="PTHR43808:SF8">
    <property type="entry name" value="PEPTIDASE M20 DIMERISATION DOMAIN-CONTAINING PROTEIN"/>
    <property type="match status" value="1"/>
</dbReference>
<dbReference type="InterPro" id="IPR050072">
    <property type="entry name" value="Peptidase_M20A"/>
</dbReference>
<dbReference type="RefSeq" id="WP_271633778.1">
    <property type="nucleotide sequence ID" value="NZ_CP094970.1"/>
</dbReference>
<comment type="similarity">
    <text evidence="2">Belongs to the peptidase M20A family.</text>
</comment>
<dbReference type="InterPro" id="IPR001261">
    <property type="entry name" value="ArgE/DapE_CS"/>
</dbReference>